<comment type="cofactor">
    <cofactor evidence="1">
        <name>Mg(2+)</name>
        <dbReference type="ChEBI" id="CHEBI:18420"/>
    </cofactor>
</comment>
<evidence type="ECO:0000313" key="8">
    <source>
        <dbReference type="Proteomes" id="UP000267654"/>
    </source>
</evidence>
<dbReference type="Proteomes" id="UP000267654">
    <property type="component" value="Unassembled WGS sequence"/>
</dbReference>
<dbReference type="Pfam" id="PF01938">
    <property type="entry name" value="TRAM"/>
    <property type="match status" value="1"/>
</dbReference>
<evidence type="ECO:0000256" key="5">
    <source>
        <dbReference type="SAM" id="Phobius"/>
    </source>
</evidence>
<feature type="transmembrane region" description="Helical" evidence="5">
    <location>
        <begin position="90"/>
        <end position="111"/>
    </location>
</feature>
<dbReference type="Gene3D" id="3.40.50.1010">
    <property type="entry name" value="5'-nuclease"/>
    <property type="match status" value="1"/>
</dbReference>
<accession>A0A662DFU7</accession>
<gene>
    <name evidence="7" type="ORF">DRI96_03935</name>
</gene>
<keyword evidence="3" id="KW-0378">Hydrolase</keyword>
<evidence type="ECO:0000256" key="3">
    <source>
        <dbReference type="ARBA" id="ARBA00022801"/>
    </source>
</evidence>
<name>A0A662DFU7_UNCAE</name>
<keyword evidence="5" id="KW-0812">Transmembrane</keyword>
<dbReference type="PANTHER" id="PTHR11603:SF147">
    <property type="entry name" value="MEMBRANE PROTEIN"/>
    <property type="match status" value="1"/>
</dbReference>
<dbReference type="InterPro" id="IPR002716">
    <property type="entry name" value="PIN_dom"/>
</dbReference>
<dbReference type="Pfam" id="PF01850">
    <property type="entry name" value="PIN"/>
    <property type="match status" value="1"/>
</dbReference>
<dbReference type="InterPro" id="IPR052041">
    <property type="entry name" value="Nucleic_acid_metab_PIN/TRAM"/>
</dbReference>
<organism evidence="7 8">
    <name type="scientific">Aerophobetes bacterium</name>
    <dbReference type="NCBI Taxonomy" id="2030807"/>
    <lineage>
        <taxon>Bacteria</taxon>
        <taxon>Candidatus Aerophobota</taxon>
    </lineage>
</organism>
<reference evidence="7 8" key="1">
    <citation type="submission" date="2018-06" db="EMBL/GenBank/DDBJ databases">
        <title>Extensive metabolic versatility and redundancy in microbially diverse, dynamic hydrothermal sediments.</title>
        <authorList>
            <person name="Dombrowski N."/>
            <person name="Teske A."/>
            <person name="Baker B.J."/>
        </authorList>
    </citation>
    <scope>NUCLEOTIDE SEQUENCE [LARGE SCALE GENOMIC DNA]</scope>
    <source>
        <strain evidence="7">B19_G9</strain>
    </source>
</reference>
<feature type="transmembrane region" description="Helical" evidence="5">
    <location>
        <begin position="64"/>
        <end position="84"/>
    </location>
</feature>
<evidence type="ECO:0000259" key="6">
    <source>
        <dbReference type="PROSITE" id="PS50926"/>
    </source>
</evidence>
<evidence type="ECO:0000313" key="7">
    <source>
        <dbReference type="EMBL" id="RLE12826.1"/>
    </source>
</evidence>
<proteinExistence type="predicted"/>
<keyword evidence="2" id="KW-0540">Nuclease</keyword>
<comment type="caution">
    <text evidence="7">The sequence shown here is derived from an EMBL/GenBank/DDBJ whole genome shotgun (WGS) entry which is preliminary data.</text>
</comment>
<keyword evidence="5" id="KW-1133">Transmembrane helix</keyword>
<evidence type="ECO:0000256" key="1">
    <source>
        <dbReference type="ARBA" id="ARBA00001946"/>
    </source>
</evidence>
<feature type="domain" description="TRAM" evidence="6">
    <location>
        <begin position="264"/>
        <end position="325"/>
    </location>
</feature>
<keyword evidence="5" id="KW-0472">Membrane</keyword>
<dbReference type="PANTHER" id="PTHR11603">
    <property type="entry name" value="AAA FAMILY ATPASE"/>
    <property type="match status" value="1"/>
</dbReference>
<dbReference type="InterPro" id="IPR002792">
    <property type="entry name" value="TRAM_dom"/>
</dbReference>
<feature type="transmembrane region" description="Helical" evidence="5">
    <location>
        <begin position="31"/>
        <end position="52"/>
    </location>
</feature>
<dbReference type="EMBL" id="QMQB01000129">
    <property type="protein sequence ID" value="RLE12826.1"/>
    <property type="molecule type" value="Genomic_DNA"/>
</dbReference>
<dbReference type="AlphaFoldDB" id="A0A662DFU7"/>
<protein>
    <submittedName>
        <fullName evidence="7">PIN domain nuclease</fullName>
    </submittedName>
</protein>
<dbReference type="SUPFAM" id="SSF88723">
    <property type="entry name" value="PIN domain-like"/>
    <property type="match status" value="1"/>
</dbReference>
<keyword evidence="4" id="KW-0460">Magnesium</keyword>
<feature type="transmembrane region" description="Helical" evidence="5">
    <location>
        <begin position="7"/>
        <end position="25"/>
    </location>
</feature>
<dbReference type="CDD" id="cd09877">
    <property type="entry name" value="PIN_YacL-like"/>
    <property type="match status" value="1"/>
</dbReference>
<dbReference type="GO" id="GO:0016787">
    <property type="term" value="F:hydrolase activity"/>
    <property type="evidence" value="ECO:0007669"/>
    <property type="project" value="UniProtKB-KW"/>
</dbReference>
<sequence length="344" mass="37752">MRIEQIRIRILFVILVAAVCYGIAFDLGVNPWIYTLIGGWVATIVVIAEGGLSRVSIRKLTTGAIGIGAGLVIANLVAYPVLLIANLRHIAPLILLLVNVICASIGLTVGIKRERDILEFFAHLTGKKIQLREGGYKILDTSVIIDGRIAEICETGFIEGVLIIPQFVLTEVQQIADSASSTKRTRGKRGLDIINRLQKQDLVPVEIVNTDFPDIAEVDGKLLQLAKTMGAKIVTNDYNLKKVAKIQDVMVLNINELATALKPVLLPGESLKINILKEGENPNQGIAYLEDGTMVVVEGGKKYIGKEIEVTVTSVLQTTTGKMIFTEVKEESEKEKRRFRSKVR</sequence>
<dbReference type="SMART" id="SM00670">
    <property type="entry name" value="PINc"/>
    <property type="match status" value="1"/>
</dbReference>
<dbReference type="GO" id="GO:0004518">
    <property type="term" value="F:nuclease activity"/>
    <property type="evidence" value="ECO:0007669"/>
    <property type="project" value="UniProtKB-KW"/>
</dbReference>
<evidence type="ECO:0000256" key="2">
    <source>
        <dbReference type="ARBA" id="ARBA00022722"/>
    </source>
</evidence>
<dbReference type="InterPro" id="IPR029060">
    <property type="entry name" value="PIN-like_dom_sf"/>
</dbReference>
<evidence type="ECO:0000256" key="4">
    <source>
        <dbReference type="ARBA" id="ARBA00022842"/>
    </source>
</evidence>
<dbReference type="PROSITE" id="PS50926">
    <property type="entry name" value="TRAM"/>
    <property type="match status" value="1"/>
</dbReference>